<reference evidence="1 2" key="1">
    <citation type="journal article" date="2017" name="ISME J.">
        <title>Energy and carbon metabolisms in a deep terrestrial subsurface fluid microbial community.</title>
        <authorList>
            <person name="Momper L."/>
            <person name="Jungbluth S.P."/>
            <person name="Lee M.D."/>
            <person name="Amend J.P."/>
        </authorList>
    </citation>
    <scope>NUCLEOTIDE SEQUENCE [LARGE SCALE GENOMIC DNA]</scope>
    <source>
        <strain evidence="1">SURF_17</strain>
    </source>
</reference>
<dbReference type="AlphaFoldDB" id="A0A419ER69"/>
<organism evidence="1 2">
    <name type="scientific">Candidatus Abyssobacteria bacterium SURF_17</name>
    <dbReference type="NCBI Taxonomy" id="2093361"/>
    <lineage>
        <taxon>Bacteria</taxon>
        <taxon>Pseudomonadati</taxon>
        <taxon>Candidatus Hydrogenedentota</taxon>
        <taxon>Candidatus Abyssobacteria</taxon>
    </lineage>
</organism>
<evidence type="ECO:0000313" key="1">
    <source>
        <dbReference type="EMBL" id="RJP65897.1"/>
    </source>
</evidence>
<protein>
    <submittedName>
        <fullName evidence="1">Uncharacterized protein</fullName>
    </submittedName>
</protein>
<gene>
    <name evidence="1" type="ORF">C4532_16855</name>
</gene>
<accession>A0A419ER69</accession>
<evidence type="ECO:0000313" key="2">
    <source>
        <dbReference type="Proteomes" id="UP000285961"/>
    </source>
</evidence>
<dbReference type="Pfam" id="PF18849">
    <property type="entry name" value="baeRF_family7"/>
    <property type="match status" value="1"/>
</dbReference>
<sequence length="383" mass="43222">MDRLDINEIGKLLEMRDGLRVSLFMPAERMSSESRQNPVRFKNLIREAGEKLIAHGLRTPEAKEFLKRADSLLKDSKFWQYQSDGLAVFLSDDMFRSFRLPIPFPELVIVGQRFYVKPLLPLLSNDGRFYVLAISLNEVRLMECTRYHATEVDVVNMPKSLAEAMKYDDPQKQLQFHTGAAAGGGKRPAMFHGHGVGTDDRKDKILEYFRQVDRGLQGTLNTDNAPLVLACVDYLFPIYKEANTFPHLVDKEISGNPEGARAEELQEKAWKIVEPLFLKVQDEAAAEYKRLAGNARATKTIEEIIPAAYQGRIGSLFVALGSQMWGRFNPDTRETEIHEKEEQGDEELLDLAAVQTILHGGAVYAVEPDEMPDSGLAAAVFRY</sequence>
<proteinExistence type="predicted"/>
<dbReference type="InterPro" id="IPR040837">
    <property type="entry name" value="Bact_RF_family7"/>
</dbReference>
<comment type="caution">
    <text evidence="1">The sequence shown here is derived from an EMBL/GenBank/DDBJ whole genome shotgun (WGS) entry which is preliminary data.</text>
</comment>
<dbReference type="EMBL" id="QZKI01000121">
    <property type="protein sequence ID" value="RJP65897.1"/>
    <property type="molecule type" value="Genomic_DNA"/>
</dbReference>
<dbReference type="Proteomes" id="UP000285961">
    <property type="component" value="Unassembled WGS sequence"/>
</dbReference>
<name>A0A419ER69_9BACT</name>